<dbReference type="InterPro" id="IPR036565">
    <property type="entry name" value="Mur-like_cat_sf"/>
</dbReference>
<dbReference type="InterPro" id="IPR005863">
    <property type="entry name" value="UDP-N-AcMur_synth"/>
</dbReference>
<dbReference type="Gene3D" id="3.40.1390.10">
    <property type="entry name" value="MurE/MurF, N-terminal domain"/>
    <property type="match status" value="1"/>
</dbReference>
<gene>
    <name evidence="10" type="primary">murF</name>
    <name evidence="15" type="ORF">GGQ54_002655</name>
</gene>
<comment type="similarity">
    <text evidence="10">Belongs to the MurCDEF family. MurF subfamily.</text>
</comment>
<dbReference type="EMBL" id="JACBZS010000001">
    <property type="protein sequence ID" value="NYI72095.1"/>
    <property type="molecule type" value="Genomic_DNA"/>
</dbReference>
<reference evidence="15 16" key="1">
    <citation type="submission" date="2020-07" db="EMBL/GenBank/DDBJ databases">
        <title>Sequencing the genomes of 1000 actinobacteria strains.</title>
        <authorList>
            <person name="Klenk H.-P."/>
        </authorList>
    </citation>
    <scope>NUCLEOTIDE SEQUENCE [LARGE SCALE GENOMIC DNA]</scope>
    <source>
        <strain evidence="15 16">DSM 103164</strain>
    </source>
</reference>
<dbReference type="HAMAP" id="MF_02019">
    <property type="entry name" value="MurF"/>
    <property type="match status" value="1"/>
</dbReference>
<dbReference type="AlphaFoldDB" id="A0A7Z0ILY5"/>
<keyword evidence="2 10" id="KW-0436">Ligase</keyword>
<dbReference type="SUPFAM" id="SSF53244">
    <property type="entry name" value="MurD-like peptide ligases, peptide-binding domain"/>
    <property type="match status" value="1"/>
</dbReference>
<evidence type="ECO:0000259" key="13">
    <source>
        <dbReference type="Pfam" id="PF02875"/>
    </source>
</evidence>
<evidence type="ECO:0000256" key="8">
    <source>
        <dbReference type="ARBA" id="ARBA00023306"/>
    </source>
</evidence>
<dbReference type="GO" id="GO:0005524">
    <property type="term" value="F:ATP binding"/>
    <property type="evidence" value="ECO:0007669"/>
    <property type="project" value="UniProtKB-UniRule"/>
</dbReference>
<comment type="function">
    <text evidence="10 11">Involved in cell wall formation. Catalyzes the final step in the synthesis of UDP-N-acetylmuramoyl-pentapeptide, the precursor of murein.</text>
</comment>
<evidence type="ECO:0000259" key="14">
    <source>
        <dbReference type="Pfam" id="PF08245"/>
    </source>
</evidence>
<keyword evidence="1 10" id="KW-0963">Cytoplasm</keyword>
<sequence>MRSLRLDELARAVNGRLAGDPDTPVGPDVVIDSRRATPGALFVAVPGSKVDGHDFAAAAAAGGAAAALVSRPTGELPEVVVGDTVAALGLLGRDVLRRTDARVLAITGSQGKTTTKDVLAQLLEAEGPTVAPVGSYNNEYGLPLTATRVEPDTRWLISEMGARGEGHIAYLCGLTPPDVAIVLNVGQAHLGEFGDREAIARAKGELVEALSPDGWAVLNATDVRVAAMAARTAGRIAWWAVGSRPDLPGELRVWASDPDADELDRHGFVLHAESGGALASAPVRLATPGRHQIANALAAATAALVELGAEALPRVAERLGAARPRSAWRMELSTLAVPGGEALLINDAYNANPDSMLAALESLAHIARRRRAATGQGRAIAVLGDMLELGATARSEHEALGRAAGALEVDLLIAVGEYAEAAAGAAEQAGVPNVRTVTVLGSDDRTKVAGELANMLQPGDTVLVKASRAQALEELAAALAARLGEGESRGERR</sequence>
<comment type="subcellular location">
    <subcellularLocation>
        <location evidence="10 11">Cytoplasm</location>
    </subcellularLocation>
</comment>
<evidence type="ECO:0000256" key="1">
    <source>
        <dbReference type="ARBA" id="ARBA00022490"/>
    </source>
</evidence>
<dbReference type="InterPro" id="IPR013221">
    <property type="entry name" value="Mur_ligase_cen"/>
</dbReference>
<dbReference type="PANTHER" id="PTHR43024:SF1">
    <property type="entry name" value="UDP-N-ACETYLMURAMOYL-TRIPEPTIDE--D-ALANYL-D-ALANINE LIGASE"/>
    <property type="match status" value="1"/>
</dbReference>
<keyword evidence="6 10" id="KW-0133">Cell shape</keyword>
<dbReference type="GO" id="GO:0051301">
    <property type="term" value="P:cell division"/>
    <property type="evidence" value="ECO:0007669"/>
    <property type="project" value="UniProtKB-KW"/>
</dbReference>
<dbReference type="GO" id="GO:0009252">
    <property type="term" value="P:peptidoglycan biosynthetic process"/>
    <property type="evidence" value="ECO:0007669"/>
    <property type="project" value="UniProtKB-UniRule"/>
</dbReference>
<dbReference type="InterPro" id="IPR035911">
    <property type="entry name" value="MurE/MurF_N"/>
</dbReference>
<dbReference type="InterPro" id="IPR051046">
    <property type="entry name" value="MurCDEF_CellWall_CoF430Synth"/>
</dbReference>
<keyword evidence="9 10" id="KW-0961">Cell wall biogenesis/degradation</keyword>
<dbReference type="RefSeq" id="WP_179445835.1">
    <property type="nucleotide sequence ID" value="NZ_JACBZS010000001.1"/>
</dbReference>
<dbReference type="SUPFAM" id="SSF53623">
    <property type="entry name" value="MurD-like peptide ligases, catalytic domain"/>
    <property type="match status" value="1"/>
</dbReference>
<evidence type="ECO:0000256" key="10">
    <source>
        <dbReference type="HAMAP-Rule" id="MF_02019"/>
    </source>
</evidence>
<feature type="domain" description="Mur ligase C-terminal" evidence="13">
    <location>
        <begin position="329"/>
        <end position="468"/>
    </location>
</feature>
<dbReference type="Gene3D" id="3.40.1190.10">
    <property type="entry name" value="Mur-like, catalytic domain"/>
    <property type="match status" value="1"/>
</dbReference>
<feature type="domain" description="Mur ligase central" evidence="14">
    <location>
        <begin position="106"/>
        <end position="303"/>
    </location>
</feature>
<protein>
    <recommendedName>
        <fullName evidence="10 11">UDP-N-acetylmuramoyl-tripeptide--D-alanyl-D-alanine ligase</fullName>
        <ecNumber evidence="10 11">6.3.2.10</ecNumber>
    </recommendedName>
    <alternativeName>
        <fullName evidence="10">D-alanyl-D-alanine-adding enzyme</fullName>
    </alternativeName>
</protein>
<dbReference type="GO" id="GO:0008360">
    <property type="term" value="P:regulation of cell shape"/>
    <property type="evidence" value="ECO:0007669"/>
    <property type="project" value="UniProtKB-KW"/>
</dbReference>
<dbReference type="InterPro" id="IPR000713">
    <property type="entry name" value="Mur_ligase_N"/>
</dbReference>
<name>A0A7Z0ILY5_9ACTN</name>
<proteinExistence type="inferred from homology"/>
<evidence type="ECO:0000256" key="3">
    <source>
        <dbReference type="ARBA" id="ARBA00022618"/>
    </source>
</evidence>
<dbReference type="Proteomes" id="UP000527616">
    <property type="component" value="Unassembled WGS sequence"/>
</dbReference>
<feature type="domain" description="Mur ligase N-terminal catalytic" evidence="12">
    <location>
        <begin position="29"/>
        <end position="73"/>
    </location>
</feature>
<dbReference type="PANTHER" id="PTHR43024">
    <property type="entry name" value="UDP-N-ACETYLMURAMOYL-TRIPEPTIDE--D-ALANYL-D-ALANINE LIGASE"/>
    <property type="match status" value="1"/>
</dbReference>
<dbReference type="UniPathway" id="UPA00219"/>
<comment type="caution">
    <text evidence="15">The sequence shown here is derived from an EMBL/GenBank/DDBJ whole genome shotgun (WGS) entry which is preliminary data.</text>
</comment>
<evidence type="ECO:0000313" key="16">
    <source>
        <dbReference type="Proteomes" id="UP000527616"/>
    </source>
</evidence>
<keyword evidence="4 10" id="KW-0547">Nucleotide-binding</keyword>
<keyword evidence="8 10" id="KW-0131">Cell cycle</keyword>
<dbReference type="GO" id="GO:0005737">
    <property type="term" value="C:cytoplasm"/>
    <property type="evidence" value="ECO:0007669"/>
    <property type="project" value="UniProtKB-SubCell"/>
</dbReference>
<evidence type="ECO:0000256" key="9">
    <source>
        <dbReference type="ARBA" id="ARBA00023316"/>
    </source>
</evidence>
<evidence type="ECO:0000259" key="12">
    <source>
        <dbReference type="Pfam" id="PF01225"/>
    </source>
</evidence>
<dbReference type="Gene3D" id="3.90.190.20">
    <property type="entry name" value="Mur ligase, C-terminal domain"/>
    <property type="match status" value="1"/>
</dbReference>
<dbReference type="EC" id="6.3.2.10" evidence="10 11"/>
<dbReference type="NCBIfam" id="TIGR01143">
    <property type="entry name" value="murF"/>
    <property type="match status" value="1"/>
</dbReference>
<feature type="binding site" evidence="10">
    <location>
        <begin position="108"/>
        <end position="114"/>
    </location>
    <ligand>
        <name>ATP</name>
        <dbReference type="ChEBI" id="CHEBI:30616"/>
    </ligand>
</feature>
<evidence type="ECO:0000256" key="4">
    <source>
        <dbReference type="ARBA" id="ARBA00022741"/>
    </source>
</evidence>
<evidence type="ECO:0000256" key="5">
    <source>
        <dbReference type="ARBA" id="ARBA00022840"/>
    </source>
</evidence>
<dbReference type="SUPFAM" id="SSF63418">
    <property type="entry name" value="MurE/MurF N-terminal domain"/>
    <property type="match status" value="1"/>
</dbReference>
<comment type="catalytic activity">
    <reaction evidence="10 11">
        <text>D-alanyl-D-alanine + UDP-N-acetyl-alpha-D-muramoyl-L-alanyl-gamma-D-glutamyl-meso-2,6-diaminopimelate + ATP = UDP-N-acetyl-alpha-D-muramoyl-L-alanyl-gamma-D-glutamyl-meso-2,6-diaminopimeloyl-D-alanyl-D-alanine + ADP + phosphate + H(+)</text>
        <dbReference type="Rhea" id="RHEA:28374"/>
        <dbReference type="ChEBI" id="CHEBI:15378"/>
        <dbReference type="ChEBI" id="CHEBI:30616"/>
        <dbReference type="ChEBI" id="CHEBI:43474"/>
        <dbReference type="ChEBI" id="CHEBI:57822"/>
        <dbReference type="ChEBI" id="CHEBI:61386"/>
        <dbReference type="ChEBI" id="CHEBI:83905"/>
        <dbReference type="ChEBI" id="CHEBI:456216"/>
        <dbReference type="EC" id="6.3.2.10"/>
    </reaction>
</comment>
<accession>A0A7Z0ILY5</accession>
<evidence type="ECO:0000256" key="11">
    <source>
        <dbReference type="RuleBase" id="RU004136"/>
    </source>
</evidence>
<evidence type="ECO:0000256" key="2">
    <source>
        <dbReference type="ARBA" id="ARBA00022598"/>
    </source>
</evidence>
<keyword evidence="3 10" id="KW-0132">Cell division</keyword>
<evidence type="ECO:0000256" key="6">
    <source>
        <dbReference type="ARBA" id="ARBA00022960"/>
    </source>
</evidence>
<keyword evidence="5 10" id="KW-0067">ATP-binding</keyword>
<dbReference type="GO" id="GO:0047480">
    <property type="term" value="F:UDP-N-acetylmuramoyl-tripeptide-D-alanyl-D-alanine ligase activity"/>
    <property type="evidence" value="ECO:0007669"/>
    <property type="project" value="UniProtKB-UniRule"/>
</dbReference>
<dbReference type="Pfam" id="PF02875">
    <property type="entry name" value="Mur_ligase_C"/>
    <property type="match status" value="1"/>
</dbReference>
<dbReference type="GO" id="GO:0071555">
    <property type="term" value="P:cell wall organization"/>
    <property type="evidence" value="ECO:0007669"/>
    <property type="project" value="UniProtKB-KW"/>
</dbReference>
<keyword evidence="16" id="KW-1185">Reference proteome</keyword>
<dbReference type="InterPro" id="IPR036615">
    <property type="entry name" value="Mur_ligase_C_dom_sf"/>
</dbReference>
<organism evidence="15 16">
    <name type="scientific">Naumannella cuiyingiana</name>
    <dbReference type="NCBI Taxonomy" id="1347891"/>
    <lineage>
        <taxon>Bacteria</taxon>
        <taxon>Bacillati</taxon>
        <taxon>Actinomycetota</taxon>
        <taxon>Actinomycetes</taxon>
        <taxon>Propionibacteriales</taxon>
        <taxon>Propionibacteriaceae</taxon>
        <taxon>Naumannella</taxon>
    </lineage>
</organism>
<keyword evidence="7 10" id="KW-0573">Peptidoglycan synthesis</keyword>
<evidence type="ECO:0000313" key="15">
    <source>
        <dbReference type="EMBL" id="NYI72095.1"/>
    </source>
</evidence>
<comment type="pathway">
    <text evidence="10 11">Cell wall biogenesis; peptidoglycan biosynthesis.</text>
</comment>
<dbReference type="Pfam" id="PF08245">
    <property type="entry name" value="Mur_ligase_M"/>
    <property type="match status" value="1"/>
</dbReference>
<dbReference type="Pfam" id="PF01225">
    <property type="entry name" value="Mur_ligase"/>
    <property type="match status" value="1"/>
</dbReference>
<evidence type="ECO:0000256" key="7">
    <source>
        <dbReference type="ARBA" id="ARBA00022984"/>
    </source>
</evidence>
<dbReference type="InterPro" id="IPR004101">
    <property type="entry name" value="Mur_ligase_C"/>
</dbReference>